<dbReference type="InterPro" id="IPR002223">
    <property type="entry name" value="Kunitz_BPTI"/>
</dbReference>
<gene>
    <name evidence="3" type="ORF">HJG59_009362</name>
</gene>
<dbReference type="GO" id="GO:0004867">
    <property type="term" value="F:serine-type endopeptidase inhibitor activity"/>
    <property type="evidence" value="ECO:0007669"/>
    <property type="project" value="InterPro"/>
</dbReference>
<dbReference type="PRINTS" id="PR00759">
    <property type="entry name" value="BASICPTASE"/>
</dbReference>
<dbReference type="SMART" id="SM00131">
    <property type="entry name" value="KU"/>
    <property type="match status" value="1"/>
</dbReference>
<accession>A0A7J8DCH4</accession>
<evidence type="ECO:0000256" key="1">
    <source>
        <dbReference type="ARBA" id="ARBA00023157"/>
    </source>
</evidence>
<dbReference type="Proteomes" id="UP000550707">
    <property type="component" value="Unassembled WGS sequence"/>
</dbReference>
<evidence type="ECO:0000259" key="2">
    <source>
        <dbReference type="PROSITE" id="PS50279"/>
    </source>
</evidence>
<dbReference type="SUPFAM" id="SSF57362">
    <property type="entry name" value="BPTI-like"/>
    <property type="match status" value="1"/>
</dbReference>
<dbReference type="GO" id="GO:0005615">
    <property type="term" value="C:extracellular space"/>
    <property type="evidence" value="ECO:0007669"/>
    <property type="project" value="TreeGrafter"/>
</dbReference>
<protein>
    <recommendedName>
        <fullName evidence="2">BPTI/Kunitz inhibitor domain-containing protein</fullName>
    </recommendedName>
</protein>
<name>A0A7J8DCH4_MOLMO</name>
<feature type="domain" description="BPTI/Kunitz inhibitor" evidence="2">
    <location>
        <begin position="128"/>
        <end position="178"/>
    </location>
</feature>
<dbReference type="FunFam" id="4.10.410.10:FF:000020">
    <property type="entry name" value="Collagen, type VI, alpha 3"/>
    <property type="match status" value="1"/>
</dbReference>
<organism evidence="3 4">
    <name type="scientific">Molossus molossus</name>
    <name type="common">Pallas' mastiff bat</name>
    <name type="synonym">Vespertilio molossus</name>
    <dbReference type="NCBI Taxonomy" id="27622"/>
    <lineage>
        <taxon>Eukaryota</taxon>
        <taxon>Metazoa</taxon>
        <taxon>Chordata</taxon>
        <taxon>Craniata</taxon>
        <taxon>Vertebrata</taxon>
        <taxon>Euteleostomi</taxon>
        <taxon>Mammalia</taxon>
        <taxon>Eutheria</taxon>
        <taxon>Laurasiatheria</taxon>
        <taxon>Chiroptera</taxon>
        <taxon>Yangochiroptera</taxon>
        <taxon>Molossidae</taxon>
        <taxon>Molossus</taxon>
    </lineage>
</organism>
<dbReference type="PANTHER" id="PTHR10083:SF374">
    <property type="entry name" value="BPTI_KUNITZ INHIBITOR DOMAIN-CONTAINING PROTEIN"/>
    <property type="match status" value="1"/>
</dbReference>
<proteinExistence type="predicted"/>
<dbReference type="InterPro" id="IPR050098">
    <property type="entry name" value="TFPI/VKTCI-like"/>
</dbReference>
<keyword evidence="4" id="KW-1185">Reference proteome</keyword>
<comment type="caution">
    <text evidence="3">The sequence shown here is derived from an EMBL/GenBank/DDBJ whole genome shotgun (WGS) entry which is preliminary data.</text>
</comment>
<dbReference type="InterPro" id="IPR020901">
    <property type="entry name" value="Prtase_inh_Kunz-CS"/>
</dbReference>
<dbReference type="PROSITE" id="PS00280">
    <property type="entry name" value="BPTI_KUNITZ_1"/>
    <property type="match status" value="1"/>
</dbReference>
<evidence type="ECO:0000313" key="3">
    <source>
        <dbReference type="EMBL" id="KAF6420632.1"/>
    </source>
</evidence>
<keyword evidence="1" id="KW-1015">Disulfide bond</keyword>
<dbReference type="PANTHER" id="PTHR10083">
    <property type="entry name" value="KUNITZ-TYPE PROTEASE INHIBITOR-RELATED"/>
    <property type="match status" value="1"/>
</dbReference>
<dbReference type="CDD" id="cd22630">
    <property type="entry name" value="Kunitz_collagen_alpha6_VI"/>
    <property type="match status" value="1"/>
</dbReference>
<sequence>MAYAQGFTWAFLNLLKSGTNQYPPPELVEECGGPSRGDTLLQPLMLIKRLPKHQRGISGFADNLEALEATDFFSEENRTATMTSLTQQEALEKYEKNGYAAEENEQEMSARQKKNGKEINSGTAYGPCFMDPEEGKCRDYILKWYYNKEEQACQQFWYGGCGANANLFETKDECEVQCVPTPL</sequence>
<dbReference type="InterPro" id="IPR036880">
    <property type="entry name" value="Kunitz_BPTI_sf"/>
</dbReference>
<reference evidence="3 4" key="1">
    <citation type="journal article" date="2020" name="Nature">
        <title>Six reference-quality genomes reveal evolution of bat adaptations.</title>
        <authorList>
            <person name="Jebb D."/>
            <person name="Huang Z."/>
            <person name="Pippel M."/>
            <person name="Hughes G.M."/>
            <person name="Lavrichenko K."/>
            <person name="Devanna P."/>
            <person name="Winkler S."/>
            <person name="Jermiin L.S."/>
            <person name="Skirmuntt E.C."/>
            <person name="Katzourakis A."/>
            <person name="Burkitt-Gray L."/>
            <person name="Ray D.A."/>
            <person name="Sullivan K.A.M."/>
            <person name="Roscito J.G."/>
            <person name="Kirilenko B.M."/>
            <person name="Davalos L.M."/>
            <person name="Corthals A.P."/>
            <person name="Power M.L."/>
            <person name="Jones G."/>
            <person name="Ransome R.D."/>
            <person name="Dechmann D.K.N."/>
            <person name="Locatelli A.G."/>
            <person name="Puechmaille S.J."/>
            <person name="Fedrigo O."/>
            <person name="Jarvis E.D."/>
            <person name="Hiller M."/>
            <person name="Vernes S.C."/>
            <person name="Myers E.W."/>
            <person name="Teeling E.C."/>
        </authorList>
    </citation>
    <scope>NUCLEOTIDE SEQUENCE [LARGE SCALE GENOMIC DNA]</scope>
    <source>
        <strain evidence="3">MMolMol1</strain>
        <tissue evidence="3">Muscle</tissue>
    </source>
</reference>
<evidence type="ECO:0000313" key="4">
    <source>
        <dbReference type="Proteomes" id="UP000550707"/>
    </source>
</evidence>
<dbReference type="Pfam" id="PF00014">
    <property type="entry name" value="Kunitz_BPTI"/>
    <property type="match status" value="1"/>
</dbReference>
<dbReference type="PROSITE" id="PS50279">
    <property type="entry name" value="BPTI_KUNITZ_2"/>
    <property type="match status" value="1"/>
</dbReference>
<dbReference type="Gene3D" id="4.10.410.10">
    <property type="entry name" value="Pancreatic trypsin inhibitor Kunitz domain"/>
    <property type="match status" value="1"/>
</dbReference>
<dbReference type="AlphaFoldDB" id="A0A7J8DCH4"/>
<dbReference type="EMBL" id="JACASF010000018">
    <property type="protein sequence ID" value="KAF6420632.1"/>
    <property type="molecule type" value="Genomic_DNA"/>
</dbReference>